<organism evidence="1 2">
    <name type="scientific">Gibberella intermedia</name>
    <name type="common">Bulb rot disease fungus</name>
    <name type="synonym">Fusarium proliferatum</name>
    <dbReference type="NCBI Taxonomy" id="948311"/>
    <lineage>
        <taxon>Eukaryota</taxon>
        <taxon>Fungi</taxon>
        <taxon>Dikarya</taxon>
        <taxon>Ascomycota</taxon>
        <taxon>Pezizomycotina</taxon>
        <taxon>Sordariomycetes</taxon>
        <taxon>Hypocreomycetidae</taxon>
        <taxon>Hypocreales</taxon>
        <taxon>Nectriaceae</taxon>
        <taxon>Fusarium</taxon>
        <taxon>Fusarium fujikuroi species complex</taxon>
    </lineage>
</organism>
<sequence>MDCFSKLPPELRIRIFSKFSSTATIFRLVQASPAMFSQYKVSKTTIRRHYVANLLTGDRHEDLLQDALGLLYLGPSDNRPDNHVMKYIIRQWNSKALPNPFEEKDQDTIAKLYKLFSSISMFVEDYISKATSSNPPQAYLCLPQIANPNRGLYYKEHSFSPRHITLDDLMSSERHFLLWAFIKYEMFSKVQGPKAVSLMEDNEYMAISKRAIDELTDCEHEAIKCVLEYVDAVYGALYTVSTRCSTRHASSALPDKPASPIRLFYPDNLYFSPFKAWEDMDLPSTCLPVMVGYACNFPEIGFDLLRNTVLFANKTQPEDMRSWFYTIHSPYTRLQYPISRHYLLPLLNRMRTDYLYHQDDSPRSFLMRRLSHTHASLSYIQVKIFRQRAWVFLDDTRVFRMGLSHFPTIEELDNQGNTAFGTEAMLEEKERQRLRLLQLCQYRRESGIEETQREGREYLFSANGEDSIPRFFDPPGNRGVTTFWEYL</sequence>
<comment type="caution">
    <text evidence="1">The sequence shown here is derived from an EMBL/GenBank/DDBJ whole genome shotgun (WGS) entry which is preliminary data.</text>
</comment>
<protein>
    <submittedName>
        <fullName evidence="1">Uncharacterized protein</fullName>
    </submittedName>
</protein>
<accession>A0A420TPS4</accession>
<evidence type="ECO:0000313" key="2">
    <source>
        <dbReference type="Proteomes" id="UP000283569"/>
    </source>
</evidence>
<reference evidence="1 2" key="1">
    <citation type="journal article" date="2018" name="Sci. Rep.">
        <title>Characterisation of pathogen-specific regions and novel effector candidates in Fusarium oxysporum f. sp. cepae.</title>
        <authorList>
            <person name="Armitage A.D."/>
            <person name="Taylor A."/>
            <person name="Sobczyk M.K."/>
            <person name="Baxter L."/>
            <person name="Greenfield B.P."/>
            <person name="Bates H.J."/>
            <person name="Wilson F."/>
            <person name="Jackson A.C."/>
            <person name="Ott S."/>
            <person name="Harrison R.J."/>
            <person name="Clarkson J.P."/>
        </authorList>
    </citation>
    <scope>NUCLEOTIDE SEQUENCE [LARGE SCALE GENOMIC DNA]</scope>
    <source>
        <strain evidence="1 2">Fp_A8</strain>
    </source>
</reference>
<dbReference type="Proteomes" id="UP000283569">
    <property type="component" value="Unassembled WGS sequence"/>
</dbReference>
<gene>
    <name evidence="1" type="ORF">BFJ72_g4364</name>
</gene>
<proteinExistence type="predicted"/>
<evidence type="ECO:0000313" key="1">
    <source>
        <dbReference type="EMBL" id="RKL43540.1"/>
    </source>
</evidence>
<dbReference type="AlphaFoldDB" id="A0A420TPS4"/>
<dbReference type="EMBL" id="MRDB01000011">
    <property type="protein sequence ID" value="RKL43540.1"/>
    <property type="molecule type" value="Genomic_DNA"/>
</dbReference>
<name>A0A420TPS4_GIBIN</name>